<evidence type="ECO:0000313" key="4">
    <source>
        <dbReference type="Proteomes" id="UP001141552"/>
    </source>
</evidence>
<dbReference type="Proteomes" id="UP001141552">
    <property type="component" value="Unassembled WGS sequence"/>
</dbReference>
<evidence type="ECO:0000313" key="3">
    <source>
        <dbReference type="EMBL" id="KAJ4834056.1"/>
    </source>
</evidence>
<evidence type="ECO:0000259" key="2">
    <source>
        <dbReference type="Pfam" id="PF22248"/>
    </source>
</evidence>
<comment type="similarity">
    <text evidence="1">Belongs to the peptidase M28 family.</text>
</comment>
<reference evidence="3" key="2">
    <citation type="journal article" date="2023" name="Plants (Basel)">
        <title>Annotation of the Turnera subulata (Passifloraceae) Draft Genome Reveals the S-Locus Evolved after the Divergence of Turneroideae from Passifloroideae in a Stepwise Manner.</title>
        <authorList>
            <person name="Henning P.M."/>
            <person name="Roalson E.H."/>
            <person name="Mir W."/>
            <person name="McCubbin A.G."/>
            <person name="Shore J.S."/>
        </authorList>
    </citation>
    <scope>NUCLEOTIDE SEQUENCE</scope>
    <source>
        <strain evidence="3">F60SS</strain>
    </source>
</reference>
<feature type="domain" description="Endoplasmic reticulum metallopeptidase 1-like C-terminal" evidence="2">
    <location>
        <begin position="8"/>
        <end position="85"/>
    </location>
</feature>
<proteinExistence type="inferred from homology"/>
<dbReference type="EMBL" id="JAKUCV010004789">
    <property type="protein sequence ID" value="KAJ4834056.1"/>
    <property type="molecule type" value="Genomic_DNA"/>
</dbReference>
<feature type="non-terminal residue" evidence="3">
    <location>
        <position position="87"/>
    </location>
</feature>
<dbReference type="InterPro" id="IPR053973">
    <property type="entry name" value="ERMP1-like_C"/>
</dbReference>
<dbReference type="OrthoDB" id="76293at2759"/>
<organism evidence="3 4">
    <name type="scientific">Turnera subulata</name>
    <dbReference type="NCBI Taxonomy" id="218843"/>
    <lineage>
        <taxon>Eukaryota</taxon>
        <taxon>Viridiplantae</taxon>
        <taxon>Streptophyta</taxon>
        <taxon>Embryophyta</taxon>
        <taxon>Tracheophyta</taxon>
        <taxon>Spermatophyta</taxon>
        <taxon>Magnoliopsida</taxon>
        <taxon>eudicotyledons</taxon>
        <taxon>Gunneridae</taxon>
        <taxon>Pentapetalae</taxon>
        <taxon>rosids</taxon>
        <taxon>fabids</taxon>
        <taxon>Malpighiales</taxon>
        <taxon>Passifloraceae</taxon>
        <taxon>Turnera</taxon>
    </lineage>
</organism>
<reference evidence="3" key="1">
    <citation type="submission" date="2022-02" db="EMBL/GenBank/DDBJ databases">
        <authorList>
            <person name="Henning P.M."/>
            <person name="McCubbin A.G."/>
            <person name="Shore J.S."/>
        </authorList>
    </citation>
    <scope>NUCLEOTIDE SEQUENCE</scope>
    <source>
        <strain evidence="3">F60SS</strain>
        <tissue evidence="3">Leaves</tissue>
    </source>
</reference>
<dbReference type="Pfam" id="PF22248">
    <property type="entry name" value="ERMP1_C"/>
    <property type="match status" value="1"/>
</dbReference>
<dbReference type="AlphaFoldDB" id="A0A9Q0FMC5"/>
<protein>
    <recommendedName>
        <fullName evidence="2">Endoplasmic reticulum metallopeptidase 1-like C-terminal domain-containing protein</fullName>
    </recommendedName>
</protein>
<keyword evidence="4" id="KW-1185">Reference proteome</keyword>
<accession>A0A9Q0FMC5</accession>
<evidence type="ECO:0000256" key="1">
    <source>
        <dbReference type="ARBA" id="ARBA00010918"/>
    </source>
</evidence>
<sequence>KLDAAPEVVDGGPPSYICRLSGASQENWSFWLEVSLCALDASGSGDLRVEVAVIDQVLVNEAKNLKGLFPDWMDLVSYSSFMSSYVF</sequence>
<comment type="caution">
    <text evidence="3">The sequence shown here is derived from an EMBL/GenBank/DDBJ whole genome shotgun (WGS) entry which is preliminary data.</text>
</comment>
<gene>
    <name evidence="3" type="ORF">Tsubulata_017224</name>
</gene>
<name>A0A9Q0FMC5_9ROSI</name>